<dbReference type="Proteomes" id="UP000319837">
    <property type="component" value="Unassembled WGS sequence"/>
</dbReference>
<name>A0A553SLZ5_NIACI</name>
<reference evidence="2" key="1">
    <citation type="submission" date="2018-10" db="EMBL/GenBank/DDBJ databases">
        <title>FDA dAtabase for Regulatory Grade micrObial Sequences (FDA-ARGOS): Supporting development and validation of Infectious Disease Dx tests.</title>
        <authorList>
            <person name="Minogue T."/>
            <person name="Wolcott M."/>
            <person name="Wasieloski L."/>
            <person name="Aguilar W."/>
            <person name="Moore D."/>
            <person name="Tallon L."/>
            <person name="Sadzewicz L."/>
            <person name="Sengamalay N."/>
            <person name="Ott S."/>
            <person name="Godinez A."/>
            <person name="Nagaraj S."/>
            <person name="Vavikolanu K."/>
            <person name="Vyas G."/>
            <person name="Nadendla S."/>
            <person name="George J."/>
            <person name="Sichtig H."/>
        </authorList>
    </citation>
    <scope>NUCLEOTIDE SEQUENCE [LARGE SCALE GENOMIC DNA]</scope>
    <source>
        <strain evidence="2">FDAARGOS_343</strain>
    </source>
</reference>
<accession>A0A553SLZ5</accession>
<protein>
    <submittedName>
        <fullName evidence="1">Uncharacterized protein</fullName>
    </submittedName>
</protein>
<gene>
    <name evidence="1" type="ORF">CEQ21_21625</name>
</gene>
<dbReference type="EMBL" id="RIBP01000004">
    <property type="protein sequence ID" value="TRZ38015.1"/>
    <property type="molecule type" value="Genomic_DNA"/>
</dbReference>
<sequence>MAVYLVQLEAIPNKDNPEKAECIGAYVNCWVKADNMNIAFQTATKYVNTQGWDVMIVEDQFEVQREMYVGEDGEVEEEYHDSLQSFDDAWREGVSAIYYTYSTEDEVQKMETDCLH</sequence>
<evidence type="ECO:0000313" key="1">
    <source>
        <dbReference type="EMBL" id="TRZ38015.1"/>
    </source>
</evidence>
<evidence type="ECO:0000313" key="2">
    <source>
        <dbReference type="Proteomes" id="UP000319837"/>
    </source>
</evidence>
<proteinExistence type="predicted"/>
<comment type="caution">
    <text evidence="1">The sequence shown here is derived from an EMBL/GenBank/DDBJ whole genome shotgun (WGS) entry which is preliminary data.</text>
</comment>
<dbReference type="AlphaFoldDB" id="A0A553SLZ5"/>
<organism evidence="1 2">
    <name type="scientific">Niallia circulans</name>
    <name type="common">Bacillus circulans</name>
    <dbReference type="NCBI Taxonomy" id="1397"/>
    <lineage>
        <taxon>Bacteria</taxon>
        <taxon>Bacillati</taxon>
        <taxon>Bacillota</taxon>
        <taxon>Bacilli</taxon>
        <taxon>Bacillales</taxon>
        <taxon>Bacillaceae</taxon>
        <taxon>Niallia</taxon>
    </lineage>
</organism>